<evidence type="ECO:0000313" key="2">
    <source>
        <dbReference type="Proteomes" id="UP001215280"/>
    </source>
</evidence>
<sequence length="414" mass="45711">MPGPPTWEVLHKWEANLPQHDLDLPFPEGRTGRYVKFSNQNKGLGWNNCLNEELMNLHLSYLSDRAYVFSPFIWASHHYPWPASQWSSLPASTPFGPTTPLNALVAGPLAGGPWSPGDPAPRSVSADWWDIVCPVAERFTLNTTSIKPFLGDLPGNEVLAAWDTAAARCVEVIPPDFDVDPLPQTFDLWIWGSERVLSLWEGFRSSPASVLLGPSPVVEGALARNSYLWAPRARVHAGAKAYDPPARMLAVHVRRGDYIAHCPNLAAWGSSYYGWAQLASLPDHFRRGADDTEEALRHCLPTAAQFAERIAVARDEYVGAGGGRVVDILYLLTNEEGEWLDELLAAVRVQGWATVATSRDLVLDPEQEEVGMAVDMEIARRAAVFLGNGWSSFTSNVVHQRLVDGKEPISIRMT</sequence>
<dbReference type="AlphaFoldDB" id="A0AAD7NVF9"/>
<accession>A0AAD7NVF9</accession>
<proteinExistence type="predicted"/>
<protein>
    <submittedName>
        <fullName evidence="1">Uncharacterized protein</fullName>
    </submittedName>
</protein>
<dbReference type="CDD" id="cd11296">
    <property type="entry name" value="O-FucT_like"/>
    <property type="match status" value="1"/>
</dbReference>
<reference evidence="1" key="1">
    <citation type="submission" date="2023-03" db="EMBL/GenBank/DDBJ databases">
        <title>Massive genome expansion in bonnet fungi (Mycena s.s.) driven by repeated elements and novel gene families across ecological guilds.</title>
        <authorList>
            <consortium name="Lawrence Berkeley National Laboratory"/>
            <person name="Harder C.B."/>
            <person name="Miyauchi S."/>
            <person name="Viragh M."/>
            <person name="Kuo A."/>
            <person name="Thoen E."/>
            <person name="Andreopoulos B."/>
            <person name="Lu D."/>
            <person name="Skrede I."/>
            <person name="Drula E."/>
            <person name="Henrissat B."/>
            <person name="Morin E."/>
            <person name="Kohler A."/>
            <person name="Barry K."/>
            <person name="LaButti K."/>
            <person name="Morin E."/>
            <person name="Salamov A."/>
            <person name="Lipzen A."/>
            <person name="Mereny Z."/>
            <person name="Hegedus B."/>
            <person name="Baldrian P."/>
            <person name="Stursova M."/>
            <person name="Weitz H."/>
            <person name="Taylor A."/>
            <person name="Grigoriev I.V."/>
            <person name="Nagy L.G."/>
            <person name="Martin F."/>
            <person name="Kauserud H."/>
        </authorList>
    </citation>
    <scope>NUCLEOTIDE SEQUENCE</scope>
    <source>
        <strain evidence="1">CBHHK188m</strain>
    </source>
</reference>
<comment type="caution">
    <text evidence="1">The sequence shown here is derived from an EMBL/GenBank/DDBJ whole genome shotgun (WGS) entry which is preliminary data.</text>
</comment>
<keyword evidence="2" id="KW-1185">Reference proteome</keyword>
<dbReference type="Gene3D" id="3.40.50.11350">
    <property type="match status" value="1"/>
</dbReference>
<dbReference type="Proteomes" id="UP001215280">
    <property type="component" value="Unassembled WGS sequence"/>
</dbReference>
<organism evidence="1 2">
    <name type="scientific">Mycena maculata</name>
    <dbReference type="NCBI Taxonomy" id="230809"/>
    <lineage>
        <taxon>Eukaryota</taxon>
        <taxon>Fungi</taxon>
        <taxon>Dikarya</taxon>
        <taxon>Basidiomycota</taxon>
        <taxon>Agaricomycotina</taxon>
        <taxon>Agaricomycetes</taxon>
        <taxon>Agaricomycetidae</taxon>
        <taxon>Agaricales</taxon>
        <taxon>Marasmiineae</taxon>
        <taxon>Mycenaceae</taxon>
        <taxon>Mycena</taxon>
    </lineage>
</organism>
<dbReference type="EMBL" id="JARJLG010000011">
    <property type="protein sequence ID" value="KAJ7776783.1"/>
    <property type="molecule type" value="Genomic_DNA"/>
</dbReference>
<name>A0AAD7NVF9_9AGAR</name>
<evidence type="ECO:0000313" key="1">
    <source>
        <dbReference type="EMBL" id="KAJ7776783.1"/>
    </source>
</evidence>
<gene>
    <name evidence="1" type="ORF">DFH07DRAFT_865639</name>
</gene>